<feature type="chain" id="PRO_5045616174" evidence="6">
    <location>
        <begin position="21"/>
        <end position="313"/>
    </location>
</feature>
<feature type="compositionally biased region" description="Pro residues" evidence="5">
    <location>
        <begin position="111"/>
        <end position="124"/>
    </location>
</feature>
<accession>A0ABW6CLR1</accession>
<keyword evidence="3" id="KW-1133">Transmembrane helix</keyword>
<evidence type="ECO:0000256" key="3">
    <source>
        <dbReference type="ARBA" id="ARBA00022989"/>
    </source>
</evidence>
<feature type="compositionally biased region" description="Basic residues" evidence="5">
    <location>
        <begin position="66"/>
        <end position="78"/>
    </location>
</feature>
<gene>
    <name evidence="8" type="ORF">OCL97_08560</name>
</gene>
<feature type="domain" description="TonB C-terminal" evidence="7">
    <location>
        <begin position="224"/>
        <end position="313"/>
    </location>
</feature>
<dbReference type="EMBL" id="JAOTJD010000013">
    <property type="protein sequence ID" value="MFD3264010.1"/>
    <property type="molecule type" value="Genomic_DNA"/>
</dbReference>
<keyword evidence="4" id="KW-0472">Membrane</keyword>
<feature type="compositionally biased region" description="Low complexity" evidence="5">
    <location>
        <begin position="125"/>
        <end position="136"/>
    </location>
</feature>
<evidence type="ECO:0000256" key="5">
    <source>
        <dbReference type="SAM" id="MobiDB-lite"/>
    </source>
</evidence>
<feature type="region of interest" description="Disordered" evidence="5">
    <location>
        <begin position="66"/>
        <end position="136"/>
    </location>
</feature>
<dbReference type="Pfam" id="PF03544">
    <property type="entry name" value="TonB_C"/>
    <property type="match status" value="1"/>
</dbReference>
<dbReference type="Gene3D" id="1.10.101.10">
    <property type="entry name" value="PGBD-like superfamily/PGBD"/>
    <property type="match status" value="1"/>
</dbReference>
<name>A0ABW6CLR1_9CAUL</name>
<feature type="compositionally biased region" description="Low complexity" evidence="5">
    <location>
        <begin position="79"/>
        <end position="95"/>
    </location>
</feature>
<sequence>MNWREHLILLFGAASPFALGADNAAATDLIDHRDQGVFDPPEIQKDLLLFRDPAERERLLLFAAHRSHSSHSSHRSHSSHYSGSGGHSSRPSHFSGSGGYVAPAPIIRAPAPRPPARKPVPATPIAPYFDSSSRPAAASTTAAQRLGADELANMITKVQIALVVRGFRPGPVDGKLGAQTKDALTRFQAANRLPPSGAMDLETLQALGVEIAMPSRPAARVTHPVWMRRPSSQEMARYYPDRAQRMGVAGEAVVTCVVAADGSLDACVLESESPSDMGFGEAALKLANLFRLQLVAGDVGAKISLPIAFAIPL</sequence>
<dbReference type="Proteomes" id="UP001598130">
    <property type="component" value="Unassembled WGS sequence"/>
</dbReference>
<dbReference type="Pfam" id="PF01471">
    <property type="entry name" value="PG_binding_1"/>
    <property type="match status" value="1"/>
</dbReference>
<feature type="signal peptide" evidence="6">
    <location>
        <begin position="1"/>
        <end position="20"/>
    </location>
</feature>
<dbReference type="InterPro" id="IPR037682">
    <property type="entry name" value="TonB_C"/>
</dbReference>
<dbReference type="NCBIfam" id="TIGR01352">
    <property type="entry name" value="tonB_Cterm"/>
    <property type="match status" value="1"/>
</dbReference>
<dbReference type="SUPFAM" id="SSF74653">
    <property type="entry name" value="TolA/TonB C-terminal domain"/>
    <property type="match status" value="1"/>
</dbReference>
<evidence type="ECO:0000313" key="8">
    <source>
        <dbReference type="EMBL" id="MFD3264010.1"/>
    </source>
</evidence>
<evidence type="ECO:0000256" key="6">
    <source>
        <dbReference type="SAM" id="SignalP"/>
    </source>
</evidence>
<evidence type="ECO:0000313" key="9">
    <source>
        <dbReference type="Proteomes" id="UP001598130"/>
    </source>
</evidence>
<dbReference type="InterPro" id="IPR006260">
    <property type="entry name" value="TonB/TolA_C"/>
</dbReference>
<dbReference type="PROSITE" id="PS52015">
    <property type="entry name" value="TONB_CTD"/>
    <property type="match status" value="1"/>
</dbReference>
<dbReference type="InterPro" id="IPR036366">
    <property type="entry name" value="PGBDSf"/>
</dbReference>
<protein>
    <submittedName>
        <fullName evidence="8">TonB family protein</fullName>
    </submittedName>
</protein>
<evidence type="ECO:0000256" key="1">
    <source>
        <dbReference type="ARBA" id="ARBA00004167"/>
    </source>
</evidence>
<keyword evidence="6" id="KW-0732">Signal</keyword>
<proteinExistence type="predicted"/>
<dbReference type="InterPro" id="IPR036365">
    <property type="entry name" value="PGBD-like_sf"/>
</dbReference>
<comment type="caution">
    <text evidence="8">The sequence shown here is derived from an EMBL/GenBank/DDBJ whole genome shotgun (WGS) entry which is preliminary data.</text>
</comment>
<evidence type="ECO:0000259" key="7">
    <source>
        <dbReference type="PROSITE" id="PS52015"/>
    </source>
</evidence>
<reference evidence="8 9" key="1">
    <citation type="submission" date="2022-09" db="EMBL/GenBank/DDBJ databases">
        <title>New species of Phenylobacterium.</title>
        <authorList>
            <person name="Mieszkin S."/>
        </authorList>
    </citation>
    <scope>NUCLEOTIDE SEQUENCE [LARGE SCALE GENOMIC DNA]</scope>
    <source>
        <strain evidence="8 9">HK31-G</strain>
    </source>
</reference>
<keyword evidence="9" id="KW-1185">Reference proteome</keyword>
<comment type="subcellular location">
    <subcellularLocation>
        <location evidence="1">Membrane</location>
        <topology evidence="1">Single-pass membrane protein</topology>
    </subcellularLocation>
</comment>
<dbReference type="Gene3D" id="3.30.1150.10">
    <property type="match status" value="1"/>
</dbReference>
<dbReference type="SUPFAM" id="SSF47090">
    <property type="entry name" value="PGBD-like"/>
    <property type="match status" value="1"/>
</dbReference>
<dbReference type="InterPro" id="IPR002477">
    <property type="entry name" value="Peptidoglycan-bd-like"/>
</dbReference>
<dbReference type="RefSeq" id="WP_377369358.1">
    <property type="nucleotide sequence ID" value="NZ_JAOTJD010000013.1"/>
</dbReference>
<organism evidence="8 9">
    <name type="scientific">Phenylobacterium ferrooxidans</name>
    <dbReference type="NCBI Taxonomy" id="2982689"/>
    <lineage>
        <taxon>Bacteria</taxon>
        <taxon>Pseudomonadati</taxon>
        <taxon>Pseudomonadota</taxon>
        <taxon>Alphaproteobacteria</taxon>
        <taxon>Caulobacterales</taxon>
        <taxon>Caulobacteraceae</taxon>
        <taxon>Phenylobacterium</taxon>
    </lineage>
</organism>
<evidence type="ECO:0000256" key="2">
    <source>
        <dbReference type="ARBA" id="ARBA00022692"/>
    </source>
</evidence>
<evidence type="ECO:0000256" key="4">
    <source>
        <dbReference type="ARBA" id="ARBA00023136"/>
    </source>
</evidence>
<keyword evidence="2" id="KW-0812">Transmembrane</keyword>